<dbReference type="InterPro" id="IPR016047">
    <property type="entry name" value="M23ase_b-sheet_dom"/>
</dbReference>
<dbReference type="KEGG" id="theu:HPC62_13460"/>
<keyword evidence="1" id="KW-0732">Signal</keyword>
<dbReference type="PANTHER" id="PTHR21666:SF289">
    <property type="entry name" value="L-ALA--D-GLU ENDOPEPTIDASE"/>
    <property type="match status" value="1"/>
</dbReference>
<name>A0A6M8BL59_9CYAN</name>
<feature type="compositionally biased region" description="Polar residues" evidence="2">
    <location>
        <begin position="116"/>
        <end position="126"/>
    </location>
</feature>
<keyword evidence="3" id="KW-1133">Transmembrane helix</keyword>
<protein>
    <submittedName>
        <fullName evidence="5">Peptidoglycan DD-metalloendopeptidase family protein</fullName>
    </submittedName>
</protein>
<dbReference type="Gene3D" id="2.70.70.10">
    <property type="entry name" value="Glucose Permease (Domain IIA)"/>
    <property type="match status" value="1"/>
</dbReference>
<reference evidence="5 6" key="1">
    <citation type="submission" date="2020-05" db="EMBL/GenBank/DDBJ databases">
        <title>Complete genome sequence of of a novel Thermoleptolyngbya strain isolated from hot springs of Ganzi, Sichuan China.</title>
        <authorList>
            <person name="Tang J."/>
            <person name="Daroch M."/>
            <person name="Li L."/>
            <person name="Waleron K."/>
            <person name="Waleron M."/>
            <person name="Waleron M."/>
        </authorList>
    </citation>
    <scope>NUCLEOTIDE SEQUENCE [LARGE SCALE GENOMIC DNA]</scope>
    <source>
        <strain evidence="5 6">PKUAC-SCTA183</strain>
    </source>
</reference>
<feature type="domain" description="M23ase beta-sheet core" evidence="4">
    <location>
        <begin position="198"/>
        <end position="293"/>
    </location>
</feature>
<feature type="transmembrane region" description="Helical" evidence="3">
    <location>
        <begin position="28"/>
        <end position="50"/>
    </location>
</feature>
<feature type="region of interest" description="Disordered" evidence="2">
    <location>
        <begin position="89"/>
        <end position="127"/>
    </location>
</feature>
<dbReference type="PANTHER" id="PTHR21666">
    <property type="entry name" value="PEPTIDASE-RELATED"/>
    <property type="match status" value="1"/>
</dbReference>
<dbReference type="InterPro" id="IPR050570">
    <property type="entry name" value="Cell_wall_metabolism_enzyme"/>
</dbReference>
<dbReference type="EMBL" id="CP053661">
    <property type="protein sequence ID" value="QKD83065.1"/>
    <property type="molecule type" value="Genomic_DNA"/>
</dbReference>
<dbReference type="SUPFAM" id="SSF51261">
    <property type="entry name" value="Duplicated hybrid motif"/>
    <property type="match status" value="1"/>
</dbReference>
<sequence length="298" mass="32588">MNPRIPKRYTLMIACTGRSPLTITFRPAVVLTTLAVVAAIPIVGVGKVFYNYTQRNHSLTEENSALAEQAKEILEQVEVLEAQIGDLQQRAGMEDDSGTAEAESAGDRPLRPPVRQSESSNFQGGLSQAVPPELMLQAAQAQIPGLLQKLQQRVQPALEKTLIREDARPKGVPLKGRGVEISSEFGLRRNPFGSGYELHQGMDFTAAYGTPIHATAPGRVVTAGWSQGGYGYHVIVDHGYGYRTLYAHMTKVEVEAGAKIERDRLVGYLGSTGRSSGPHLHYGVYYNDQPIDPKDYLE</sequence>
<organism evidence="5 6">
    <name type="scientific">Thermoleptolyngbya sichuanensis A183</name>
    <dbReference type="NCBI Taxonomy" id="2737172"/>
    <lineage>
        <taxon>Bacteria</taxon>
        <taxon>Bacillati</taxon>
        <taxon>Cyanobacteriota</taxon>
        <taxon>Cyanophyceae</taxon>
        <taxon>Oculatellales</taxon>
        <taxon>Oculatellaceae</taxon>
        <taxon>Thermoleptolyngbya</taxon>
        <taxon>Thermoleptolyngbya sichuanensis</taxon>
    </lineage>
</organism>
<keyword evidence="3" id="KW-0472">Membrane</keyword>
<evidence type="ECO:0000259" key="4">
    <source>
        <dbReference type="Pfam" id="PF01551"/>
    </source>
</evidence>
<dbReference type="FunFam" id="2.70.70.10:FF:000006">
    <property type="entry name" value="M23 family peptidase"/>
    <property type="match status" value="1"/>
</dbReference>
<evidence type="ECO:0000313" key="6">
    <source>
        <dbReference type="Proteomes" id="UP000505210"/>
    </source>
</evidence>
<dbReference type="InterPro" id="IPR011055">
    <property type="entry name" value="Dup_hybrid_motif"/>
</dbReference>
<dbReference type="GO" id="GO:0004222">
    <property type="term" value="F:metalloendopeptidase activity"/>
    <property type="evidence" value="ECO:0007669"/>
    <property type="project" value="TreeGrafter"/>
</dbReference>
<dbReference type="RefSeq" id="WP_172356456.1">
    <property type="nucleotide sequence ID" value="NZ_CP053661.1"/>
</dbReference>
<evidence type="ECO:0000256" key="2">
    <source>
        <dbReference type="SAM" id="MobiDB-lite"/>
    </source>
</evidence>
<evidence type="ECO:0000256" key="3">
    <source>
        <dbReference type="SAM" id="Phobius"/>
    </source>
</evidence>
<dbReference type="Pfam" id="PF01551">
    <property type="entry name" value="Peptidase_M23"/>
    <property type="match status" value="1"/>
</dbReference>
<dbReference type="Proteomes" id="UP000505210">
    <property type="component" value="Chromosome"/>
</dbReference>
<keyword evidence="6" id="KW-1185">Reference proteome</keyword>
<keyword evidence="3" id="KW-0812">Transmembrane</keyword>
<evidence type="ECO:0000256" key="1">
    <source>
        <dbReference type="ARBA" id="ARBA00022729"/>
    </source>
</evidence>
<dbReference type="AlphaFoldDB" id="A0A6M8BL59"/>
<accession>A0A6M8BL59</accession>
<proteinExistence type="predicted"/>
<gene>
    <name evidence="5" type="ORF">HPC62_13460</name>
</gene>
<dbReference type="CDD" id="cd12797">
    <property type="entry name" value="M23_peptidase"/>
    <property type="match status" value="1"/>
</dbReference>
<evidence type="ECO:0000313" key="5">
    <source>
        <dbReference type="EMBL" id="QKD83065.1"/>
    </source>
</evidence>